<dbReference type="HOGENOM" id="CLU_2179607_0_0_7"/>
<protein>
    <submittedName>
        <fullName evidence="3">Uncharacterized protein</fullName>
    </submittedName>
</protein>
<dbReference type="EMBL" id="CM001488">
    <property type="protein sequence ID" value="EIM64439.1"/>
    <property type="molecule type" value="Genomic_DNA"/>
</dbReference>
<feature type="region of interest" description="Disordered" evidence="2">
    <location>
        <begin position="90"/>
        <end position="109"/>
    </location>
</feature>
<gene>
    <name evidence="3" type="ORF">DespoDRAFT_02594</name>
</gene>
<evidence type="ECO:0000313" key="4">
    <source>
        <dbReference type="Proteomes" id="UP000005778"/>
    </source>
</evidence>
<dbReference type="AlphaFoldDB" id="I5B4M6"/>
<feature type="compositionally biased region" description="Polar residues" evidence="2">
    <location>
        <begin position="90"/>
        <end position="102"/>
    </location>
</feature>
<keyword evidence="4" id="KW-1185">Reference proteome</keyword>
<name>I5B4M6_9BACT</name>
<organism evidence="3 4">
    <name type="scientific">Desulfobacter postgatei 2ac9</name>
    <dbReference type="NCBI Taxonomy" id="879212"/>
    <lineage>
        <taxon>Bacteria</taxon>
        <taxon>Pseudomonadati</taxon>
        <taxon>Thermodesulfobacteriota</taxon>
        <taxon>Desulfobacteria</taxon>
        <taxon>Desulfobacterales</taxon>
        <taxon>Desulfobacteraceae</taxon>
        <taxon>Desulfobacter</taxon>
    </lineage>
</organism>
<dbReference type="STRING" id="879212.DespoDRAFT_02594"/>
<proteinExistence type="predicted"/>
<feature type="coiled-coil region" evidence="1">
    <location>
        <begin position="52"/>
        <end position="79"/>
    </location>
</feature>
<accession>I5B4M6</accession>
<evidence type="ECO:0000313" key="3">
    <source>
        <dbReference type="EMBL" id="EIM64439.1"/>
    </source>
</evidence>
<dbReference type="RefSeq" id="WP_004073990.1">
    <property type="nucleotide sequence ID" value="NZ_CM001488.1"/>
</dbReference>
<dbReference type="Proteomes" id="UP000005778">
    <property type="component" value="Chromosome"/>
</dbReference>
<keyword evidence="1" id="KW-0175">Coiled coil</keyword>
<reference evidence="3 4" key="1">
    <citation type="submission" date="2011-09" db="EMBL/GenBank/DDBJ databases">
        <authorList>
            <consortium name="US DOE Joint Genome Institute (JGI-PGF)"/>
            <person name="Lucas S."/>
            <person name="Han J."/>
            <person name="Lapidus A."/>
            <person name="Cheng J.-F."/>
            <person name="Goodwin L."/>
            <person name="Pitluck S."/>
            <person name="Peters L."/>
            <person name="Land M.L."/>
            <person name="Hauser L."/>
            <person name="Orellana R."/>
            <person name="Lovley D."/>
            <person name="Woyke T.J."/>
        </authorList>
    </citation>
    <scope>NUCLEOTIDE SEQUENCE [LARGE SCALE GENOMIC DNA]</scope>
    <source>
        <strain evidence="3 4">2ac9</strain>
    </source>
</reference>
<evidence type="ECO:0000256" key="2">
    <source>
        <dbReference type="SAM" id="MobiDB-lite"/>
    </source>
</evidence>
<evidence type="ECO:0000256" key="1">
    <source>
        <dbReference type="SAM" id="Coils"/>
    </source>
</evidence>
<reference evidence="3 4" key="2">
    <citation type="submission" date="2012-02" db="EMBL/GenBank/DDBJ databases">
        <title>Improved High-Quality Draft sequence of Desulfobacter postgatei 2ac9.</title>
        <authorList>
            <consortium name="US DOE Joint Genome Institute"/>
            <person name="Lucas S."/>
            <person name="Han J."/>
            <person name="Lapidus A."/>
            <person name="Cheng J.-F."/>
            <person name="Goodwin L."/>
            <person name="Pitluck S."/>
            <person name="Peters L."/>
            <person name="Ovchinnikova G."/>
            <person name="Held B."/>
            <person name="Detter J.C."/>
            <person name="Han C."/>
            <person name="Tapia R."/>
            <person name="Land M."/>
            <person name="Hauser L."/>
            <person name="Kyrpides N."/>
            <person name="Ivanova N."/>
            <person name="Pagani I."/>
            <person name="Orellana R."/>
            <person name="Lovley D."/>
            <person name="Woyke T."/>
        </authorList>
    </citation>
    <scope>NUCLEOTIDE SEQUENCE [LARGE SCALE GENOMIC DNA]</scope>
    <source>
        <strain evidence="3 4">2ac9</strain>
    </source>
</reference>
<sequence>MCMQYGFPQSSMSGMPGPQPFNPIMPCCCTQMQPMAMTGPSMPLPMPNEIQLQQLHFQLQQLKFMKQNLEQSLEFVNKSTSETEKIIKNLESTKSNKSNESQADFLRKS</sequence>
<dbReference type="SUPFAM" id="SSF46579">
    <property type="entry name" value="Prefoldin"/>
    <property type="match status" value="1"/>
</dbReference>